<organism evidence="2 3">
    <name type="scientific">Yersinia enterocolitica subsp. palearctica serotype O:3 (strain DSM 13030 / CIP 106945 / Y11)</name>
    <dbReference type="NCBI Taxonomy" id="930944"/>
    <lineage>
        <taxon>Bacteria</taxon>
        <taxon>Pseudomonadati</taxon>
        <taxon>Pseudomonadota</taxon>
        <taxon>Gammaproteobacteria</taxon>
        <taxon>Enterobacterales</taxon>
        <taxon>Yersiniaceae</taxon>
        <taxon>Yersinia</taxon>
    </lineage>
</organism>
<gene>
    <name evidence="2" type="ordered locus">Y11_21091</name>
</gene>
<dbReference type="PATRIC" id="fig|930944.6.peg.2095"/>
<accession>A0A0H3NRY2</accession>
<dbReference type="EMBL" id="FR729477">
    <property type="protein sequence ID" value="CBY26072.1"/>
    <property type="molecule type" value="Genomic_DNA"/>
</dbReference>
<evidence type="ECO:0000256" key="1">
    <source>
        <dbReference type="SAM" id="Phobius"/>
    </source>
</evidence>
<dbReference type="KEGG" id="yey:Y11_21091"/>
<proteinExistence type="predicted"/>
<keyword evidence="1" id="KW-0812">Transmembrane</keyword>
<evidence type="ECO:0000313" key="3">
    <source>
        <dbReference type="Proteomes" id="UP000008084"/>
    </source>
</evidence>
<evidence type="ECO:0000313" key="2">
    <source>
        <dbReference type="EMBL" id="CBY26072.1"/>
    </source>
</evidence>
<dbReference type="Proteomes" id="UP000008084">
    <property type="component" value="Chromosome"/>
</dbReference>
<reference evidence="2 3" key="1">
    <citation type="journal article" date="2011" name="J. Bacteriol.">
        <title>Complete genome sequence of Yersinia enterocolitica subsp. palearctica serogroup O:3.</title>
        <authorList>
            <person name="Batzilla J."/>
            <person name="Hoper D."/>
            <person name="Antonenka U."/>
            <person name="Heesemann J."/>
            <person name="Rakin A."/>
        </authorList>
    </citation>
    <scope>NUCLEOTIDE SEQUENCE [LARGE SCALE GENOMIC DNA]</scope>
    <source>
        <strain evidence="3">DSM 13030 / CIP 106945 / Y11</strain>
    </source>
</reference>
<sequence>MKTFRLFIHQHTNFMPAFWSILIVVFETSLALYILRNL</sequence>
<dbReference type="HOGENOM" id="CLU_219995_0_0_6"/>
<keyword evidence="1" id="KW-0472">Membrane</keyword>
<keyword evidence="1" id="KW-1133">Transmembrane helix</keyword>
<feature type="transmembrane region" description="Helical" evidence="1">
    <location>
        <begin position="12"/>
        <end position="35"/>
    </location>
</feature>
<protein>
    <submittedName>
        <fullName evidence="2">Uncharacterized protein</fullName>
    </submittedName>
</protein>
<name>A0A0H3NRY2_YERE1</name>
<dbReference type="AlphaFoldDB" id="A0A0H3NRY2"/>